<comment type="domain">
    <text evidence="7">Has four distinct domains: an N-terminal nucleotidyltransferase (NT) domain responsible for UTase activity, a central HD domain that encodes UR activity, and two C-terminal ACT domains that seem to have a role in glutamine sensing.</text>
</comment>
<dbReference type="SUPFAM" id="SSF55021">
    <property type="entry name" value="ACT-like"/>
    <property type="match status" value="2"/>
</dbReference>
<dbReference type="EC" id="2.7.7.59" evidence="7"/>
<dbReference type="InterPro" id="IPR006674">
    <property type="entry name" value="HD_domain"/>
</dbReference>
<keyword evidence="4 7" id="KW-0378">Hydrolase</keyword>
<keyword evidence="6 7" id="KW-0511">Multifunctional enzyme</keyword>
<dbReference type="PROSITE" id="PS51671">
    <property type="entry name" value="ACT"/>
    <property type="match status" value="2"/>
</dbReference>
<dbReference type="STRING" id="52560.SAMN04488082_103284"/>
<dbReference type="Pfam" id="PF08335">
    <property type="entry name" value="GlnD_UR_UTase"/>
    <property type="match status" value="1"/>
</dbReference>
<evidence type="ECO:0000313" key="10">
    <source>
        <dbReference type="EMBL" id="SFJ49027.1"/>
    </source>
</evidence>
<dbReference type="GO" id="GO:0008081">
    <property type="term" value="F:phosphoric diester hydrolase activity"/>
    <property type="evidence" value="ECO:0007669"/>
    <property type="project" value="UniProtKB-UniRule"/>
</dbReference>
<proteinExistence type="inferred from homology"/>
<feature type="domain" description="ACT" evidence="8">
    <location>
        <begin position="761"/>
        <end position="833"/>
    </location>
</feature>
<feature type="domain" description="HD" evidence="9">
    <location>
        <begin position="412"/>
        <end position="522"/>
    </location>
</feature>
<evidence type="ECO:0000256" key="7">
    <source>
        <dbReference type="HAMAP-Rule" id="MF_00277"/>
    </source>
</evidence>
<name>A0A1I3RUM6_9BACT</name>
<dbReference type="PROSITE" id="PS51831">
    <property type="entry name" value="HD"/>
    <property type="match status" value="1"/>
</dbReference>
<dbReference type="InterPro" id="IPR045865">
    <property type="entry name" value="ACT-like_dom_sf"/>
</dbReference>
<dbReference type="OrthoDB" id="9758038at2"/>
<dbReference type="PANTHER" id="PTHR47320:SF1">
    <property type="entry name" value="BIFUNCTIONAL URIDYLYLTRANSFERASE_URIDYLYL-REMOVING ENZYME"/>
    <property type="match status" value="1"/>
</dbReference>
<reference evidence="11" key="1">
    <citation type="submission" date="2016-10" db="EMBL/GenBank/DDBJ databases">
        <authorList>
            <person name="Varghese N."/>
            <person name="Submissions S."/>
        </authorList>
    </citation>
    <scope>NUCLEOTIDE SEQUENCE [LARGE SCALE GENOMIC DNA]</scope>
    <source>
        <strain evidence="11">DSM 5918</strain>
    </source>
</reference>
<dbReference type="SMART" id="SM00471">
    <property type="entry name" value="HDc"/>
    <property type="match status" value="1"/>
</dbReference>
<dbReference type="AlphaFoldDB" id="A0A1I3RUM6"/>
<keyword evidence="2 7" id="KW-0548">Nucleotidyltransferase</keyword>
<sequence>MSIESLRQARDLYRNVNAAPGHSPAWFSARMDDWVRRACQIRLASGGGTLVLALGGYGRGRLFPYSDIDLLVCLPESGAPDPELLAQDLFLPLWDSGFDVGHGIRTVSETIALATADFEVLCSLLDARLLYGSVDLFSDFQAAVARDLVIPLRAELLFWLAERHEARHERFGDTAHLLSPNLKEGRGGQRDHQTTQWLETVCRMGGDSLPLLSPSEQEALSRSAEFTSMARVALHRVSKRKNDVLHLELQPEIAQLIGYGPATDRDSVERFLSGLHKAMAETRLLCRLCLDKARVVAGGAASGTPSAPAGLDFSILVADPANVLELFRHSAQTGIPIGWHTRRIIQDRFPALSRDLNWQKPIVSRFEEILCSAHAGHALDQMLEVGFLNLFVPEFSAIEHLVQFDAYHKLPAGPHLVETVRNLAAFTPEHEFLGGFLHSLRSDPCLRWAALLHDIGKGNGDHAVKGARLSRLILDRLGYDHDFVQECAFLIEHHLLLVHTATRHDLGEESVVMELAQTLGSVRRLDLLTLLTWADSMATGPKAWNPWIENLLRETYFKTRKVLEHGIMSDETLVHRLSTLRDALRSSRPSHFSIRDFERFLSVMPARYLMQTAPKRIIEHIEQVHVFRESPDCGPFHLSWEHRPHSRSLRVTLVSTDRPGLFARVCAALVRHGMSVLGAELCVWDDKTVVDVFWVTEPLDMLYADQTVEAFQSSLFGLLADENRLDQLPVQITTRLRKVFALDRDLVSVRLDNGVSDFYTVLSIEAPDVPGLLATVSLCLYRLGVDLVFAKIATQKDKAMDILHIREGGEKIPDSECESLERTLCLLIRSLYA</sequence>
<evidence type="ECO:0000256" key="5">
    <source>
        <dbReference type="ARBA" id="ARBA00022842"/>
    </source>
</evidence>
<dbReference type="CDD" id="cd05401">
    <property type="entry name" value="NT_GlnE_GlnD_like"/>
    <property type="match status" value="1"/>
</dbReference>
<evidence type="ECO:0000313" key="11">
    <source>
        <dbReference type="Proteomes" id="UP000198635"/>
    </source>
</evidence>
<dbReference type="SUPFAM" id="SSF81891">
    <property type="entry name" value="Poly A polymerase C-terminal region-like"/>
    <property type="match status" value="1"/>
</dbReference>
<dbReference type="Pfam" id="PF01966">
    <property type="entry name" value="HD"/>
    <property type="match status" value="1"/>
</dbReference>
<dbReference type="Proteomes" id="UP000198635">
    <property type="component" value="Unassembled WGS sequence"/>
</dbReference>
<evidence type="ECO:0000256" key="6">
    <source>
        <dbReference type="ARBA" id="ARBA00023268"/>
    </source>
</evidence>
<dbReference type="InterPro" id="IPR010043">
    <property type="entry name" value="UTase/UR"/>
</dbReference>
<dbReference type="InterPro" id="IPR002912">
    <property type="entry name" value="ACT_dom"/>
</dbReference>
<comment type="catalytic activity">
    <reaction evidence="7">
        <text>[protein-PII]-L-tyrosine + UTP = [protein-PII]-uridylyl-L-tyrosine + diphosphate</text>
        <dbReference type="Rhea" id="RHEA:13673"/>
        <dbReference type="Rhea" id="RHEA-COMP:12147"/>
        <dbReference type="Rhea" id="RHEA-COMP:12148"/>
        <dbReference type="ChEBI" id="CHEBI:33019"/>
        <dbReference type="ChEBI" id="CHEBI:46398"/>
        <dbReference type="ChEBI" id="CHEBI:46858"/>
        <dbReference type="ChEBI" id="CHEBI:90602"/>
        <dbReference type="EC" id="2.7.7.59"/>
    </reaction>
</comment>
<evidence type="ECO:0000259" key="8">
    <source>
        <dbReference type="PROSITE" id="PS51671"/>
    </source>
</evidence>
<evidence type="ECO:0000256" key="4">
    <source>
        <dbReference type="ARBA" id="ARBA00022801"/>
    </source>
</evidence>
<dbReference type="InterPro" id="IPR003607">
    <property type="entry name" value="HD/PDEase_dom"/>
</dbReference>
<dbReference type="PIRSF" id="PIRSF006288">
    <property type="entry name" value="PII_uridyltransf"/>
    <property type="match status" value="1"/>
</dbReference>
<keyword evidence="3" id="KW-0677">Repeat</keyword>
<dbReference type="PANTHER" id="PTHR47320">
    <property type="entry name" value="BIFUNCTIONAL URIDYLYLTRANSFERASE/URIDYLYL-REMOVING ENZYME"/>
    <property type="match status" value="1"/>
</dbReference>
<dbReference type="HAMAP" id="MF_00277">
    <property type="entry name" value="PII_uridylyl_transf"/>
    <property type="match status" value="1"/>
</dbReference>
<keyword evidence="1 7" id="KW-0808">Transferase</keyword>
<comment type="similarity">
    <text evidence="7">Belongs to the GlnD family.</text>
</comment>
<evidence type="ECO:0000256" key="1">
    <source>
        <dbReference type="ARBA" id="ARBA00022679"/>
    </source>
</evidence>
<dbReference type="SUPFAM" id="SSF81301">
    <property type="entry name" value="Nucleotidyltransferase"/>
    <property type="match status" value="1"/>
</dbReference>
<dbReference type="EC" id="3.1.4.-" evidence="7"/>
<comment type="catalytic activity">
    <reaction evidence="7">
        <text>[protein-PII]-uridylyl-L-tyrosine + H2O = [protein-PII]-L-tyrosine + UMP + H(+)</text>
        <dbReference type="Rhea" id="RHEA:48600"/>
        <dbReference type="Rhea" id="RHEA-COMP:12147"/>
        <dbReference type="Rhea" id="RHEA-COMP:12148"/>
        <dbReference type="ChEBI" id="CHEBI:15377"/>
        <dbReference type="ChEBI" id="CHEBI:15378"/>
        <dbReference type="ChEBI" id="CHEBI:46858"/>
        <dbReference type="ChEBI" id="CHEBI:57865"/>
        <dbReference type="ChEBI" id="CHEBI:90602"/>
    </reaction>
</comment>
<dbReference type="CDD" id="cd04900">
    <property type="entry name" value="ACT_UUR-like_1"/>
    <property type="match status" value="1"/>
</dbReference>
<feature type="region of interest" description="Uridylyltransferase" evidence="7">
    <location>
        <begin position="1"/>
        <end position="301"/>
    </location>
</feature>
<evidence type="ECO:0000259" key="9">
    <source>
        <dbReference type="PROSITE" id="PS51831"/>
    </source>
</evidence>
<dbReference type="EMBL" id="FORX01000003">
    <property type="protein sequence ID" value="SFJ49027.1"/>
    <property type="molecule type" value="Genomic_DNA"/>
</dbReference>
<comment type="function">
    <text evidence="7">Modifies, by uridylylation and deuridylylation, the PII regulatory proteins (GlnB and homologs), in response to the nitrogen status of the cell that GlnD senses through the glutamine level. Under low glutamine levels, catalyzes the conversion of the PII proteins and UTP to PII-UMP and PPi, while under higher glutamine levels, GlnD hydrolyzes PII-UMP to PII and UMP (deuridylylation). Thus, controls uridylylation state and activity of the PII proteins, and plays an important role in the regulation of nitrogen metabolism.</text>
</comment>
<evidence type="ECO:0000256" key="2">
    <source>
        <dbReference type="ARBA" id="ARBA00022695"/>
    </source>
</evidence>
<protein>
    <recommendedName>
        <fullName evidence="7">Bifunctional uridylyltransferase/uridylyl-removing enzyme</fullName>
        <shortName evidence="7">UTase/UR</shortName>
    </recommendedName>
    <alternativeName>
        <fullName evidence="7">Bifunctional [protein-PII] modification enzyme</fullName>
    </alternativeName>
    <alternativeName>
        <fullName evidence="7">Bifunctional nitrogen sensor protein</fullName>
    </alternativeName>
    <domain>
        <recommendedName>
            <fullName evidence="7">[Protein-PII] uridylyltransferase</fullName>
            <shortName evidence="7">PII uridylyltransferase</shortName>
            <shortName evidence="7">UTase</shortName>
            <ecNumber evidence="7">2.7.7.59</ecNumber>
        </recommendedName>
    </domain>
    <domain>
        <recommendedName>
            <fullName evidence="7">[Protein-PII]-UMP uridylyl-removing enzyme</fullName>
            <shortName evidence="7">UR</shortName>
            <ecNumber evidence="7">3.1.4.-</ecNumber>
        </recommendedName>
    </domain>
</protein>
<evidence type="ECO:0000256" key="3">
    <source>
        <dbReference type="ARBA" id="ARBA00022737"/>
    </source>
</evidence>
<dbReference type="RefSeq" id="WP_092373121.1">
    <property type="nucleotide sequence ID" value="NZ_FORX01000003.1"/>
</dbReference>
<keyword evidence="11" id="KW-1185">Reference proteome</keyword>
<comment type="activity regulation">
    <text evidence="7">Uridylyltransferase (UTase) activity is inhibited by glutamine, while glutamine activates uridylyl-removing (UR) activity.</text>
</comment>
<dbReference type="Gene3D" id="1.10.3090.10">
    <property type="entry name" value="cca-adding enzyme, domain 2"/>
    <property type="match status" value="1"/>
</dbReference>
<dbReference type="InterPro" id="IPR043519">
    <property type="entry name" value="NT_sf"/>
</dbReference>
<comment type="caution">
    <text evidence="7">Lacks conserved residue(s) required for the propagation of feature annotation.</text>
</comment>
<comment type="cofactor">
    <cofactor evidence="7">
        <name>Mg(2+)</name>
        <dbReference type="ChEBI" id="CHEBI:18420"/>
    </cofactor>
</comment>
<keyword evidence="5 7" id="KW-0460">Magnesium</keyword>
<gene>
    <name evidence="7" type="primary">glnD</name>
    <name evidence="10" type="ORF">SAMN04488082_103284</name>
</gene>
<feature type="domain" description="ACT" evidence="8">
    <location>
        <begin position="650"/>
        <end position="735"/>
    </location>
</feature>
<accession>A0A1I3RUM6</accession>
<dbReference type="GO" id="GO:0008773">
    <property type="term" value="F:[protein-PII] uridylyltransferase activity"/>
    <property type="evidence" value="ECO:0007669"/>
    <property type="project" value="UniProtKB-UniRule"/>
</dbReference>
<dbReference type="InterPro" id="IPR013546">
    <property type="entry name" value="PII_UdlTrfase/GS_AdlTrfase"/>
</dbReference>
<dbReference type="GO" id="GO:0006808">
    <property type="term" value="P:regulation of nitrogen utilization"/>
    <property type="evidence" value="ECO:0007669"/>
    <property type="project" value="UniProtKB-UniRule"/>
</dbReference>
<organism evidence="10 11">
    <name type="scientific">Desulfomicrobium apsheronum</name>
    <dbReference type="NCBI Taxonomy" id="52560"/>
    <lineage>
        <taxon>Bacteria</taxon>
        <taxon>Pseudomonadati</taxon>
        <taxon>Thermodesulfobacteriota</taxon>
        <taxon>Desulfovibrionia</taxon>
        <taxon>Desulfovibrionales</taxon>
        <taxon>Desulfomicrobiaceae</taxon>
        <taxon>Desulfomicrobium</taxon>
    </lineage>
</organism>
<dbReference type="CDD" id="cd04899">
    <property type="entry name" value="ACT_ACR-UUR-like_2"/>
    <property type="match status" value="1"/>
</dbReference>